<sequence length="531" mass="58494">MVMQRILFIFITVFVLGWGACTDKIIFVADEAPDIPVLENYSAEYLWIGPEYKLAIDAVIKDKEALESLQMSVSEWNIDKSVNLSGKEFILQDTFLVTKDANRTKHEVEIVVRNAAKGILRVKIPVTDLSATNQIEGYSPDLLPPVITVQAPTVNHFYGLADVPIPLSVDALITEDVEMADIYFKVWGENVKGQYFEVEDTWNPTTEEEKFSYNYAKDLEIPGGTVGEYQFMIRATDKAGNQAVTGGNLTVGMMDRLYLSDAKNDGEVSGQGFDAYASADAWGVGTLVPMQKIGNNLFQLNYYYRNDNDENIRFIAFMGADRPFNQSPRGIKYTLDGTNVVALAAGSQEDLTANLQAAEFKLPVSQKGYYTITVDMSAKTVKATPLAATNPDFANPALFPGFSASNPYPYLAIISGGAVVGTSGWAEIENNTSLYKEADHNFIYSGHFRTAGGVNINFQAPKASLVGNTGWFRLPAARANMRDTYGDLVSMIKPVGASNNGANYGITLTGNTDWYATYDLITYRLRIVKKQ</sequence>
<dbReference type="EMBL" id="LT605205">
    <property type="protein sequence ID" value="SCD20879.1"/>
    <property type="molecule type" value="Genomic_DNA"/>
</dbReference>
<dbReference type="Proteomes" id="UP000187464">
    <property type="component" value="Chromosome I"/>
</dbReference>
<reference evidence="1 2" key="1">
    <citation type="submission" date="2016-08" db="EMBL/GenBank/DDBJ databases">
        <authorList>
            <person name="Seilhamer J.J."/>
        </authorList>
    </citation>
    <scope>NUCLEOTIDE SEQUENCE [LARGE SCALE GENOMIC DNA]</scope>
    <source>
        <strain evidence="1">M3/6</strain>
    </source>
</reference>
<organism evidence="1 2">
    <name type="scientific">Proteiniphilum saccharofermentans</name>
    <dbReference type="NCBI Taxonomy" id="1642647"/>
    <lineage>
        <taxon>Bacteria</taxon>
        <taxon>Pseudomonadati</taxon>
        <taxon>Bacteroidota</taxon>
        <taxon>Bacteroidia</taxon>
        <taxon>Bacteroidales</taxon>
        <taxon>Dysgonomonadaceae</taxon>
        <taxon>Proteiniphilum</taxon>
    </lineage>
</organism>
<keyword evidence="2" id="KW-1185">Reference proteome</keyword>
<protein>
    <submittedName>
        <fullName evidence="1">Uncharacterized protein</fullName>
    </submittedName>
</protein>
<proteinExistence type="predicted"/>
<dbReference type="STRING" id="1642647.PSM36_2072"/>
<gene>
    <name evidence="1" type="ORF">PSM36_2072</name>
</gene>
<dbReference type="AlphaFoldDB" id="A0A1R3T4A3"/>
<dbReference type="PROSITE" id="PS51257">
    <property type="entry name" value="PROKAR_LIPOPROTEIN"/>
    <property type="match status" value="1"/>
</dbReference>
<dbReference type="KEGG" id="psac:PSM36_2072"/>
<name>A0A1R3T4A3_9BACT</name>
<evidence type="ECO:0000313" key="2">
    <source>
        <dbReference type="Proteomes" id="UP000187464"/>
    </source>
</evidence>
<evidence type="ECO:0000313" key="1">
    <source>
        <dbReference type="EMBL" id="SCD20879.1"/>
    </source>
</evidence>
<accession>A0A1R3T4A3</accession>